<proteinExistence type="predicted"/>
<dbReference type="GO" id="GO:0004805">
    <property type="term" value="F:trehalose-phosphatase activity"/>
    <property type="evidence" value="ECO:0007669"/>
    <property type="project" value="UniProtKB-EC"/>
</dbReference>
<comment type="catalytic activity">
    <reaction evidence="1">
        <text>alpha,alpha-trehalose 6-phosphate + H2O = alpha,alpha-trehalose + phosphate</text>
        <dbReference type="Rhea" id="RHEA:23420"/>
        <dbReference type="ChEBI" id="CHEBI:15377"/>
        <dbReference type="ChEBI" id="CHEBI:16551"/>
        <dbReference type="ChEBI" id="CHEBI:43474"/>
        <dbReference type="ChEBI" id="CHEBI:58429"/>
        <dbReference type="EC" id="3.1.3.12"/>
    </reaction>
</comment>
<evidence type="ECO:0000256" key="3">
    <source>
        <dbReference type="ARBA" id="ARBA00022801"/>
    </source>
</evidence>
<dbReference type="GO" id="GO:0005992">
    <property type="term" value="P:trehalose biosynthetic process"/>
    <property type="evidence" value="ECO:0007669"/>
    <property type="project" value="InterPro"/>
</dbReference>
<evidence type="ECO:0000313" key="6">
    <source>
        <dbReference type="EMBL" id="CAL1360833.1"/>
    </source>
</evidence>
<organism evidence="6 7">
    <name type="scientific">Linum trigynum</name>
    <dbReference type="NCBI Taxonomy" id="586398"/>
    <lineage>
        <taxon>Eukaryota</taxon>
        <taxon>Viridiplantae</taxon>
        <taxon>Streptophyta</taxon>
        <taxon>Embryophyta</taxon>
        <taxon>Tracheophyta</taxon>
        <taxon>Spermatophyta</taxon>
        <taxon>Magnoliopsida</taxon>
        <taxon>eudicotyledons</taxon>
        <taxon>Gunneridae</taxon>
        <taxon>Pentapetalae</taxon>
        <taxon>rosids</taxon>
        <taxon>fabids</taxon>
        <taxon>Malpighiales</taxon>
        <taxon>Linaceae</taxon>
        <taxon>Linum</taxon>
    </lineage>
</organism>
<protein>
    <submittedName>
        <fullName evidence="6">Uncharacterized protein</fullName>
    </submittedName>
</protein>
<keyword evidence="3" id="KW-0378">Hydrolase</keyword>
<comment type="function">
    <text evidence="4">Removes the phosphate from trehalose 6-phosphate to produce free trehalose. Trehalose accumulation in plant may improve abiotic stress tolerance.</text>
</comment>
<dbReference type="InterPro" id="IPR003337">
    <property type="entry name" value="Trehalose_PPase"/>
</dbReference>
<dbReference type="Gene3D" id="3.40.50.1000">
    <property type="entry name" value="HAD superfamily/HAD-like"/>
    <property type="match status" value="1"/>
</dbReference>
<sequence>MKSSSQSLSDNQQLPWQQSTVFRPDNKASRWKKIVMFLDYDGTLSPFSKDLDRAFISKKMRTYVKRLARCFPSP</sequence>
<evidence type="ECO:0000256" key="4">
    <source>
        <dbReference type="ARBA" id="ARBA00025274"/>
    </source>
</evidence>
<keyword evidence="7" id="KW-1185">Reference proteome</keyword>
<accession>A0AAV2CYA4</accession>
<gene>
    <name evidence="6" type="ORF">LTRI10_LOCUS8240</name>
</gene>
<dbReference type="EMBL" id="OZ034814">
    <property type="protein sequence ID" value="CAL1360833.1"/>
    <property type="molecule type" value="Genomic_DNA"/>
</dbReference>
<evidence type="ECO:0000256" key="2">
    <source>
        <dbReference type="ARBA" id="ARBA00001968"/>
    </source>
</evidence>
<dbReference type="PANTHER" id="PTHR43768">
    <property type="entry name" value="TREHALOSE 6-PHOSPHATE PHOSPHATASE"/>
    <property type="match status" value="1"/>
</dbReference>
<dbReference type="Proteomes" id="UP001497516">
    <property type="component" value="Chromosome 10"/>
</dbReference>
<evidence type="ECO:0000313" key="7">
    <source>
        <dbReference type="Proteomes" id="UP001497516"/>
    </source>
</evidence>
<feature type="region of interest" description="Disordered" evidence="5">
    <location>
        <begin position="1"/>
        <end position="21"/>
    </location>
</feature>
<evidence type="ECO:0000256" key="1">
    <source>
        <dbReference type="ARBA" id="ARBA00000500"/>
    </source>
</evidence>
<dbReference type="InterPro" id="IPR044651">
    <property type="entry name" value="OTSB-like"/>
</dbReference>
<name>A0AAV2CYA4_9ROSI</name>
<dbReference type="PANTHER" id="PTHR43768:SF3">
    <property type="entry name" value="TREHALOSE 6-PHOSPHATE PHOSPHATASE"/>
    <property type="match status" value="1"/>
</dbReference>
<dbReference type="AlphaFoldDB" id="A0AAV2CYA4"/>
<dbReference type="InterPro" id="IPR023214">
    <property type="entry name" value="HAD_sf"/>
</dbReference>
<evidence type="ECO:0000256" key="5">
    <source>
        <dbReference type="SAM" id="MobiDB-lite"/>
    </source>
</evidence>
<comment type="cofactor">
    <cofactor evidence="2">
        <name>a divalent metal cation</name>
        <dbReference type="ChEBI" id="CHEBI:60240"/>
    </cofactor>
</comment>
<reference evidence="6 7" key="1">
    <citation type="submission" date="2024-04" db="EMBL/GenBank/DDBJ databases">
        <authorList>
            <person name="Fracassetti M."/>
        </authorList>
    </citation>
    <scope>NUCLEOTIDE SEQUENCE [LARGE SCALE GENOMIC DNA]</scope>
</reference>
<dbReference type="Pfam" id="PF02358">
    <property type="entry name" value="Trehalose_PPase"/>
    <property type="match status" value="1"/>
</dbReference>
<feature type="compositionally biased region" description="Low complexity" evidence="5">
    <location>
        <begin position="1"/>
        <end position="14"/>
    </location>
</feature>